<evidence type="ECO:0000313" key="7">
    <source>
        <dbReference type="Proteomes" id="UP001199054"/>
    </source>
</evidence>
<keyword evidence="3" id="KW-0378">Hydrolase</keyword>
<dbReference type="PANTHER" id="PTHR42978:SF6">
    <property type="entry name" value="QUORUM-QUENCHING LACTONASE YTNP-RELATED"/>
    <property type="match status" value="1"/>
</dbReference>
<comment type="similarity">
    <text evidence="1">Belongs to the metallo-beta-lactamase superfamily.</text>
</comment>
<evidence type="ECO:0000259" key="5">
    <source>
        <dbReference type="SMART" id="SM00849"/>
    </source>
</evidence>
<organism evidence="6 7">
    <name type="scientific">Streptomyces antimicrobicus</name>
    <dbReference type="NCBI Taxonomy" id="2883108"/>
    <lineage>
        <taxon>Bacteria</taxon>
        <taxon>Bacillati</taxon>
        <taxon>Actinomycetota</taxon>
        <taxon>Actinomycetes</taxon>
        <taxon>Kitasatosporales</taxon>
        <taxon>Streptomycetaceae</taxon>
        <taxon>Streptomyces</taxon>
    </lineage>
</organism>
<dbReference type="RefSeq" id="WP_226728055.1">
    <property type="nucleotide sequence ID" value="NZ_JAJAUY010000058.1"/>
</dbReference>
<evidence type="ECO:0000256" key="1">
    <source>
        <dbReference type="ARBA" id="ARBA00007749"/>
    </source>
</evidence>
<keyword evidence="7" id="KW-1185">Reference proteome</keyword>
<sequence length="291" mass="30786">MATATPWNTPARTPRSLTLGEHKVTWLPDGFVQLDPRRWLPGTTDADWAGENAGLLDPEGYLAASIGALLIEYRGRAMLVDAGFGPHDIPAAHTHPTLGVLVGGALPAALASTGVDPAAVELIAFSHLHDDHFGWAFRPGQGAATPFTAAVFAASAAEWAGWPQQPDGSGGRLRAVADGEEVFPGVTARVTPGHTAGHTSYVLRAGGRRLIAFGDVFHTPAQFARPDWPVAMDALPEQGVASRQALLAELAEPGTVAFANHFADVVFGRLDLTSGTARWEPLEETRDHIHN</sequence>
<feature type="domain" description="Metallo-beta-lactamase" evidence="5">
    <location>
        <begin position="65"/>
        <end position="261"/>
    </location>
</feature>
<keyword evidence="2" id="KW-0479">Metal-binding</keyword>
<evidence type="ECO:0000256" key="3">
    <source>
        <dbReference type="ARBA" id="ARBA00022801"/>
    </source>
</evidence>
<dbReference type="SUPFAM" id="SSF56281">
    <property type="entry name" value="Metallo-hydrolase/oxidoreductase"/>
    <property type="match status" value="1"/>
</dbReference>
<dbReference type="Pfam" id="PF00753">
    <property type="entry name" value="Lactamase_B"/>
    <property type="match status" value="1"/>
</dbReference>
<evidence type="ECO:0000256" key="4">
    <source>
        <dbReference type="ARBA" id="ARBA00022833"/>
    </source>
</evidence>
<comment type="caution">
    <text evidence="6">The sequence shown here is derived from an EMBL/GenBank/DDBJ whole genome shotgun (WGS) entry which is preliminary data.</text>
</comment>
<proteinExistence type="inferred from homology"/>
<evidence type="ECO:0000313" key="6">
    <source>
        <dbReference type="EMBL" id="MCB5180966.1"/>
    </source>
</evidence>
<dbReference type="EMBL" id="JAJAUY010000058">
    <property type="protein sequence ID" value="MCB5180966.1"/>
    <property type="molecule type" value="Genomic_DNA"/>
</dbReference>
<evidence type="ECO:0000256" key="2">
    <source>
        <dbReference type="ARBA" id="ARBA00022723"/>
    </source>
</evidence>
<dbReference type="SMART" id="SM00849">
    <property type="entry name" value="Lactamase_B"/>
    <property type="match status" value="1"/>
</dbReference>
<gene>
    <name evidence="6" type="ORF">LG632_16425</name>
</gene>
<dbReference type="InterPro" id="IPR051013">
    <property type="entry name" value="MBL_superfamily_lactonases"/>
</dbReference>
<dbReference type="Gene3D" id="3.60.15.10">
    <property type="entry name" value="Ribonuclease Z/Hydroxyacylglutathione hydrolase-like"/>
    <property type="match status" value="1"/>
</dbReference>
<keyword evidence="4" id="KW-0862">Zinc</keyword>
<dbReference type="PANTHER" id="PTHR42978">
    <property type="entry name" value="QUORUM-QUENCHING LACTONASE YTNP-RELATED-RELATED"/>
    <property type="match status" value="1"/>
</dbReference>
<name>A0ABS8B8L9_9ACTN</name>
<accession>A0ABS8B8L9</accession>
<protein>
    <submittedName>
        <fullName evidence="6">MBL fold metallo-hydrolase</fullName>
    </submittedName>
</protein>
<dbReference type="InterPro" id="IPR036866">
    <property type="entry name" value="RibonucZ/Hydroxyglut_hydro"/>
</dbReference>
<dbReference type="Proteomes" id="UP001199054">
    <property type="component" value="Unassembled WGS sequence"/>
</dbReference>
<reference evidence="6 7" key="1">
    <citation type="submission" date="2021-10" db="EMBL/GenBank/DDBJ databases">
        <title>Streptomyces sp. strain SMC 277, a novel streptomycete isolated from soil.</title>
        <authorList>
            <person name="Chanama M."/>
        </authorList>
    </citation>
    <scope>NUCLEOTIDE SEQUENCE [LARGE SCALE GENOMIC DNA]</scope>
    <source>
        <strain evidence="6 7">SMC 277</strain>
    </source>
</reference>
<dbReference type="InterPro" id="IPR001279">
    <property type="entry name" value="Metallo-B-lactamas"/>
</dbReference>